<dbReference type="OrthoDB" id="192887at2759"/>
<keyword evidence="1 7" id="KW-0723">Serine/threonine-protein kinase</keyword>
<feature type="binding site" evidence="6">
    <location>
        <position position="90"/>
    </location>
    <ligand>
        <name>ATP</name>
        <dbReference type="ChEBI" id="CHEBI:30616"/>
    </ligand>
</feature>
<keyword evidence="2 8" id="KW-0808">Transferase</keyword>
<dbReference type="InterPro" id="IPR011009">
    <property type="entry name" value="Kinase-like_dom_sf"/>
</dbReference>
<dbReference type="EC" id="2.7.11.24" evidence="8"/>
<evidence type="ECO:0000313" key="12">
    <source>
        <dbReference type="EMBL" id="CEO94846.1"/>
    </source>
</evidence>
<dbReference type="SMART" id="SM00220">
    <property type="entry name" value="S_TKc"/>
    <property type="match status" value="1"/>
</dbReference>
<feature type="region of interest" description="Disordered" evidence="9">
    <location>
        <begin position="1"/>
        <end position="43"/>
    </location>
</feature>
<dbReference type="PROSITE" id="PS01351">
    <property type="entry name" value="MAPK"/>
    <property type="match status" value="1"/>
</dbReference>
<dbReference type="Pfam" id="PF00069">
    <property type="entry name" value="Pkinase"/>
    <property type="match status" value="1"/>
</dbReference>
<reference evidence="11" key="2">
    <citation type="submission" date="2017-03" db="EMBL/GenBank/DDBJ databases">
        <title>Genome-wide identification of MAPK, MAPKK, and MAPKKK gene families and transcriptional profiling analysis during development in Plasmodiophora brassicae.</title>
        <authorList>
            <person name="Chen T."/>
        </authorList>
    </citation>
    <scope>NUCLEOTIDE SEQUENCE</scope>
    <source>
        <strain evidence="11">ZJ-1</strain>
    </source>
</reference>
<reference evidence="13 15" key="3">
    <citation type="submission" date="2018-03" db="EMBL/GenBank/DDBJ databases">
        <authorList>
            <person name="Fogelqvist J."/>
        </authorList>
    </citation>
    <scope>NUCLEOTIDE SEQUENCE [LARGE SCALE GENOMIC DNA]</scope>
</reference>
<dbReference type="OMA" id="WKELIWN"/>
<dbReference type="PANTHER" id="PTHR24055">
    <property type="entry name" value="MITOGEN-ACTIVATED PROTEIN KINASE"/>
    <property type="match status" value="1"/>
</dbReference>
<protein>
    <recommendedName>
        <fullName evidence="8">Mitogen-activated protein kinase</fullName>
        <ecNumber evidence="8">2.7.11.24</ecNumber>
    </recommendedName>
</protein>
<evidence type="ECO:0000256" key="5">
    <source>
        <dbReference type="ARBA" id="ARBA00022840"/>
    </source>
</evidence>
<evidence type="ECO:0000313" key="15">
    <source>
        <dbReference type="Proteomes" id="UP000290189"/>
    </source>
</evidence>
<feature type="compositionally biased region" description="Polar residues" evidence="9">
    <location>
        <begin position="12"/>
        <end position="26"/>
    </location>
</feature>
<proteinExistence type="evidence at transcript level"/>
<dbReference type="PROSITE" id="PS00107">
    <property type="entry name" value="PROTEIN_KINASE_ATP"/>
    <property type="match status" value="1"/>
</dbReference>
<dbReference type="GO" id="GO:0004707">
    <property type="term" value="F:MAP kinase activity"/>
    <property type="evidence" value="ECO:0007669"/>
    <property type="project" value="UniProtKB-EC"/>
</dbReference>
<gene>
    <name evidence="12" type="ORF">PBRA_003659</name>
    <name evidence="13" type="ORF">PLBR_LOCUS1394</name>
</gene>
<dbReference type="InterPro" id="IPR003527">
    <property type="entry name" value="MAP_kinase_CS"/>
</dbReference>
<dbReference type="GO" id="GO:0005524">
    <property type="term" value="F:ATP binding"/>
    <property type="evidence" value="ECO:0007669"/>
    <property type="project" value="UniProtKB-UniRule"/>
</dbReference>
<dbReference type="Proteomes" id="UP000290189">
    <property type="component" value="Unassembled WGS sequence"/>
</dbReference>
<dbReference type="FunFam" id="1.10.510.10:FF:000013">
    <property type="entry name" value="Mitogen-activated protein kinase"/>
    <property type="match status" value="1"/>
</dbReference>
<dbReference type="Proteomes" id="UP000039324">
    <property type="component" value="Unassembled WGS sequence"/>
</dbReference>
<comment type="activity regulation">
    <text evidence="8">Activated by threonine and tyrosine phosphorylation.</text>
</comment>
<geneLocation type="mitochondrion" evidence="13"/>
<evidence type="ECO:0000313" key="14">
    <source>
        <dbReference type="Proteomes" id="UP000039324"/>
    </source>
</evidence>
<comment type="catalytic activity">
    <reaction evidence="8">
        <text>L-threonyl-[protein] + ATP = O-phospho-L-threonyl-[protein] + ADP + H(+)</text>
        <dbReference type="Rhea" id="RHEA:46608"/>
        <dbReference type="Rhea" id="RHEA-COMP:11060"/>
        <dbReference type="Rhea" id="RHEA-COMP:11605"/>
        <dbReference type="ChEBI" id="CHEBI:15378"/>
        <dbReference type="ChEBI" id="CHEBI:30013"/>
        <dbReference type="ChEBI" id="CHEBI:30616"/>
        <dbReference type="ChEBI" id="CHEBI:61977"/>
        <dbReference type="ChEBI" id="CHEBI:456216"/>
        <dbReference type="EC" id="2.7.11.24"/>
    </reaction>
</comment>
<evidence type="ECO:0000256" key="7">
    <source>
        <dbReference type="RuleBase" id="RU000304"/>
    </source>
</evidence>
<evidence type="ECO:0000256" key="3">
    <source>
        <dbReference type="ARBA" id="ARBA00022741"/>
    </source>
</evidence>
<feature type="domain" description="Protein kinase" evidence="10">
    <location>
        <begin position="60"/>
        <end position="348"/>
    </location>
</feature>
<dbReference type="EMBL" id="OVEO01000002">
    <property type="protein sequence ID" value="SPQ94179.1"/>
    <property type="molecule type" value="Genomic_DNA"/>
</dbReference>
<dbReference type="STRING" id="37360.A0A0G4IHZ2"/>
<comment type="cofactor">
    <cofactor evidence="8">
        <name>Mg(2+)</name>
        <dbReference type="ChEBI" id="CHEBI:18420"/>
    </cofactor>
</comment>
<evidence type="ECO:0000256" key="1">
    <source>
        <dbReference type="ARBA" id="ARBA00022527"/>
    </source>
</evidence>
<evidence type="ECO:0000259" key="10">
    <source>
        <dbReference type="PROSITE" id="PS50011"/>
    </source>
</evidence>
<dbReference type="EMBL" id="CDSF01000002">
    <property type="protein sequence ID" value="CEO94846.1"/>
    <property type="molecule type" value="Genomic_DNA"/>
</dbReference>
<dbReference type="PROSITE" id="PS00108">
    <property type="entry name" value="PROTEIN_KINASE_ST"/>
    <property type="match status" value="1"/>
</dbReference>
<evidence type="ECO:0000256" key="6">
    <source>
        <dbReference type="PROSITE-ProRule" id="PRU10141"/>
    </source>
</evidence>
<evidence type="ECO:0000256" key="4">
    <source>
        <dbReference type="ARBA" id="ARBA00022777"/>
    </source>
</evidence>
<dbReference type="CDD" id="cd07834">
    <property type="entry name" value="STKc_MAPK"/>
    <property type="match status" value="1"/>
</dbReference>
<dbReference type="InterPro" id="IPR017441">
    <property type="entry name" value="Protein_kinase_ATP_BS"/>
</dbReference>
<dbReference type="InterPro" id="IPR050117">
    <property type="entry name" value="MAPK"/>
</dbReference>
<evidence type="ECO:0000313" key="11">
    <source>
        <dbReference type="EMBL" id="AVG22639.1"/>
    </source>
</evidence>
<evidence type="ECO:0000256" key="9">
    <source>
        <dbReference type="SAM" id="MobiDB-lite"/>
    </source>
</evidence>
<evidence type="ECO:0000313" key="13">
    <source>
        <dbReference type="EMBL" id="SPQ94179.1"/>
    </source>
</evidence>
<keyword evidence="4 8" id="KW-0418">Kinase</keyword>
<dbReference type="AlphaFoldDB" id="A0A0G4IHZ2"/>
<keyword evidence="8" id="KW-0460">Magnesium</keyword>
<dbReference type="InterPro" id="IPR000719">
    <property type="entry name" value="Prot_kinase_dom"/>
</dbReference>
<reference evidence="12 14" key="1">
    <citation type="submission" date="2015-02" db="EMBL/GenBank/DDBJ databases">
        <authorList>
            <person name="Chooi Y.-H."/>
        </authorList>
    </citation>
    <scope>NUCLEOTIDE SEQUENCE [LARGE SCALE GENOMIC DNA]</scope>
    <source>
        <strain evidence="12">E3</strain>
    </source>
</reference>
<dbReference type="InterPro" id="IPR008271">
    <property type="entry name" value="Ser/Thr_kinase_AS"/>
</dbReference>
<keyword evidence="14" id="KW-1185">Reference proteome</keyword>
<comment type="similarity">
    <text evidence="8">Belongs to the protein kinase superfamily. Ser/Thr protein kinase family. MAP kinase subfamily.</text>
</comment>
<keyword evidence="5 6" id="KW-0067">ATP-binding</keyword>
<dbReference type="PROSITE" id="PS50011">
    <property type="entry name" value="PROTEIN_KINASE_DOM"/>
    <property type="match status" value="1"/>
</dbReference>
<dbReference type="SUPFAM" id="SSF56112">
    <property type="entry name" value="Protein kinase-like (PK-like)"/>
    <property type="match status" value="1"/>
</dbReference>
<keyword evidence="3 6" id="KW-0547">Nucleotide-binding</keyword>
<dbReference type="FunFam" id="3.30.200.20:FF:000046">
    <property type="entry name" value="Mitogen-activated protein kinase"/>
    <property type="match status" value="1"/>
</dbReference>
<name>A0A0G4IHZ2_PLABS</name>
<dbReference type="Gene3D" id="1.10.510.10">
    <property type="entry name" value="Transferase(Phosphotransferase) domain 1"/>
    <property type="match status" value="1"/>
</dbReference>
<evidence type="ECO:0000256" key="2">
    <source>
        <dbReference type="ARBA" id="ARBA00022679"/>
    </source>
</evidence>
<evidence type="ECO:0000256" key="8">
    <source>
        <dbReference type="RuleBase" id="RU361165"/>
    </source>
</evidence>
<keyword evidence="13" id="KW-0496">Mitochondrion</keyword>
<dbReference type="EMBL" id="KY776455">
    <property type="protein sequence ID" value="AVG22639.1"/>
    <property type="molecule type" value="mRNA"/>
</dbReference>
<organism evidence="12 14">
    <name type="scientific">Plasmodiophora brassicae</name>
    <name type="common">Clubroot disease agent</name>
    <dbReference type="NCBI Taxonomy" id="37360"/>
    <lineage>
        <taxon>Eukaryota</taxon>
        <taxon>Sar</taxon>
        <taxon>Rhizaria</taxon>
        <taxon>Endomyxa</taxon>
        <taxon>Phytomyxea</taxon>
        <taxon>Plasmodiophorida</taxon>
        <taxon>Plasmodiophoridae</taxon>
        <taxon>Plasmodiophora</taxon>
    </lineage>
</organism>
<sequence length="398" mass="44880">MSDSTPAVDETVTGSTSRPTLSNAAEPSTGGASPPAATPNWNERHQFSASGTQFLVDKQYTPVKSIGSGAYGIVCSAMDTVTQKKIAIKKISAAFDDLIDAKRILREIKLLSHFKHDNVIRLVDMVNPLTAAQFDDVYMVMECMETDLHKIIYSKNELTDEHCQYFIYQILRAMKYVHSSNVIHRDLKPSNLLLNGNCDLKVCDFGLARGTNDKDDYELTEYVVTRWYRAPEIMCACQDYDRKIDVWSIGCIFGEILGRKPLFPGDNYIHQLNLIFGTLGTPSDADLDWITNAKALQYIKNLKKKPSMPFERVYPKAPPQAIDLLSKMLVFNPANRISVEDALAHPYLKALHNPKDEPICPTTFDFEFEKQANTKVGIQKLMFEEIEKFRPGVVNPIL</sequence>
<accession>A0A0G4IHZ2</accession>
<dbReference type="Gene3D" id="3.30.200.20">
    <property type="entry name" value="Phosphorylase Kinase, domain 1"/>
    <property type="match status" value="1"/>
</dbReference>